<dbReference type="Gene3D" id="3.20.180.10">
    <property type="entry name" value="PNP-oxidase-like"/>
    <property type="match status" value="1"/>
</dbReference>
<evidence type="ECO:0008006" key="3">
    <source>
        <dbReference type="Google" id="ProtNLM"/>
    </source>
</evidence>
<sequence length="222" mass="23341">MTGELLRNPASTWAEQARTSVAGARTGTLRTRSCRTPSTETLVSVDVAEDGRVRVLLAGTSPAVPALAACRVATLTLPGPGSRVVRLTGSFTMDRPDDTGMRAYVPTLLSIRLVEPGRDDVVVPVDAFLRSEPDTFGHHAAAVLRHLAAVHGEDLLAGARAQGYDAAAVVPLVVDRDGVELAVLTAEGVDRWHVPFDGCGAATGADLRTVRLPVDCSCPDRV</sequence>
<proteinExistence type="predicted"/>
<name>A0ABX8EML0_9ACTN</name>
<gene>
    <name evidence="1" type="ORF">ENKNEFLB_03924</name>
</gene>
<dbReference type="Proteomes" id="UP000679307">
    <property type="component" value="Chromosome"/>
</dbReference>
<protein>
    <recommendedName>
        <fullName evidence="3">DUF2470 domain-containing protein</fullName>
    </recommendedName>
</protein>
<dbReference type="InterPro" id="IPR037119">
    <property type="entry name" value="Haem_oxidase_HugZ-like_sf"/>
</dbReference>
<keyword evidence="2" id="KW-1185">Reference proteome</keyword>
<dbReference type="EMBL" id="CP075371">
    <property type="protein sequence ID" value="QVT81514.1"/>
    <property type="molecule type" value="Genomic_DNA"/>
</dbReference>
<evidence type="ECO:0000313" key="1">
    <source>
        <dbReference type="EMBL" id="QVT81514.1"/>
    </source>
</evidence>
<organism evidence="1 2">
    <name type="scientific">Nocardioides aquaticus</name>
    <dbReference type="NCBI Taxonomy" id="160826"/>
    <lineage>
        <taxon>Bacteria</taxon>
        <taxon>Bacillati</taxon>
        <taxon>Actinomycetota</taxon>
        <taxon>Actinomycetes</taxon>
        <taxon>Propionibacteriales</taxon>
        <taxon>Nocardioidaceae</taxon>
        <taxon>Nocardioides</taxon>
    </lineage>
</organism>
<accession>A0ABX8EML0</accession>
<dbReference type="RefSeq" id="WP_214056884.1">
    <property type="nucleotide sequence ID" value="NZ_BAAAHS010000103.1"/>
</dbReference>
<evidence type="ECO:0000313" key="2">
    <source>
        <dbReference type="Proteomes" id="UP000679307"/>
    </source>
</evidence>
<reference evidence="1 2" key="1">
    <citation type="submission" date="2021-05" db="EMBL/GenBank/DDBJ databases">
        <title>Complete genome of Nocardioides aquaticus KCTC 9944T isolated from meromictic and hypersaline Ekho Lake, Antarctica.</title>
        <authorList>
            <person name="Hwang K."/>
            <person name="Kim K.M."/>
            <person name="Choe H."/>
        </authorList>
    </citation>
    <scope>NUCLEOTIDE SEQUENCE [LARGE SCALE GENOMIC DNA]</scope>
    <source>
        <strain evidence="1 2">KCTC 9944</strain>
    </source>
</reference>
<dbReference type="SUPFAM" id="SSF50475">
    <property type="entry name" value="FMN-binding split barrel"/>
    <property type="match status" value="1"/>
</dbReference>